<dbReference type="STRING" id="1307761.L21SP2_2540"/>
<comment type="subcellular location">
    <subcellularLocation>
        <location evidence="1">Cytoplasm</location>
    </subcellularLocation>
</comment>
<keyword evidence="7" id="KW-1185">Reference proteome</keyword>
<feature type="domain" description="CheW-like" evidence="5">
    <location>
        <begin position="27"/>
        <end position="168"/>
    </location>
</feature>
<dbReference type="Pfam" id="PF01584">
    <property type="entry name" value="CheW"/>
    <property type="match status" value="1"/>
</dbReference>
<evidence type="ECO:0000256" key="1">
    <source>
        <dbReference type="ARBA" id="ARBA00004496"/>
    </source>
</evidence>
<keyword evidence="4" id="KW-0145">Chemotaxis</keyword>
<dbReference type="KEGG" id="slr:L21SP2_2540"/>
<dbReference type="FunFam" id="2.40.50.180:FF:000002">
    <property type="entry name" value="Chemotaxis protein CheW"/>
    <property type="match status" value="1"/>
</dbReference>
<evidence type="ECO:0000313" key="7">
    <source>
        <dbReference type="Proteomes" id="UP000018680"/>
    </source>
</evidence>
<dbReference type="PROSITE" id="PS50851">
    <property type="entry name" value="CHEW"/>
    <property type="match status" value="1"/>
</dbReference>
<dbReference type="Proteomes" id="UP000018680">
    <property type="component" value="Chromosome"/>
</dbReference>
<dbReference type="GO" id="GO:0006935">
    <property type="term" value="P:chemotaxis"/>
    <property type="evidence" value="ECO:0007669"/>
    <property type="project" value="UniProtKB-KW"/>
</dbReference>
<dbReference type="OrthoDB" id="9794382at2"/>
<dbReference type="Gene3D" id="2.30.30.40">
    <property type="entry name" value="SH3 Domains"/>
    <property type="match status" value="1"/>
</dbReference>
<dbReference type="SMART" id="SM00260">
    <property type="entry name" value="CheW"/>
    <property type="match status" value="1"/>
</dbReference>
<dbReference type="GO" id="GO:0005829">
    <property type="term" value="C:cytosol"/>
    <property type="evidence" value="ECO:0007669"/>
    <property type="project" value="TreeGrafter"/>
</dbReference>
<accession>V5WJ83</accession>
<dbReference type="PANTHER" id="PTHR22617">
    <property type="entry name" value="CHEMOTAXIS SENSOR HISTIDINE KINASE-RELATED"/>
    <property type="match status" value="1"/>
</dbReference>
<evidence type="ECO:0000256" key="3">
    <source>
        <dbReference type="ARBA" id="ARBA00022490"/>
    </source>
</evidence>
<protein>
    <recommendedName>
        <fullName evidence="2">Chemotaxis protein CheW</fullName>
    </recommendedName>
</protein>
<evidence type="ECO:0000313" key="6">
    <source>
        <dbReference type="EMBL" id="AHC15892.1"/>
    </source>
</evidence>
<evidence type="ECO:0000259" key="5">
    <source>
        <dbReference type="PROSITE" id="PS50851"/>
    </source>
</evidence>
<dbReference type="PANTHER" id="PTHR22617:SF41">
    <property type="entry name" value="CHEMOTAXIS SIGNAL TRANSDUCTION SYSTEM ADAPTOR PROTEIN CHEW"/>
    <property type="match status" value="1"/>
</dbReference>
<name>V5WJ83_9SPIO</name>
<reference evidence="6 7" key="1">
    <citation type="journal article" date="2015" name="Stand. Genomic Sci.">
        <title>Complete genome sequence and description of Salinispira pacifica gen. nov., sp. nov., a novel spirochaete isolated form a hypersaline microbial mat.</title>
        <authorList>
            <person name="Ben Hania W."/>
            <person name="Joseph M."/>
            <person name="Schumann P."/>
            <person name="Bunk B."/>
            <person name="Fiebig A."/>
            <person name="Sproer C."/>
            <person name="Klenk H.P."/>
            <person name="Fardeau M.L."/>
            <person name="Spring S."/>
        </authorList>
    </citation>
    <scope>NUCLEOTIDE SEQUENCE [LARGE SCALE GENOMIC DNA]</scope>
    <source>
        <strain evidence="6 7">L21-RPul-D2</strain>
    </source>
</reference>
<sequence length="179" mass="20519">MSDIKQTKRENDDEMFLVDDDDDSTQQNKYLLFQLGEEAYGLNIMTVTDIIELQKITKVPDLPDFIRGIINLRGRIIPVMDLRIRFNMPEREYDDRTCIIIVGLDQGSIGFIVDTVNEVQDILPKDIDPPPSFKSGSVRERYIQGLGKVQDQVKILLDVEKVVGNEELLDAEQYENIDA</sequence>
<dbReference type="InterPro" id="IPR002545">
    <property type="entry name" value="CheW-lke_dom"/>
</dbReference>
<dbReference type="SUPFAM" id="SSF50341">
    <property type="entry name" value="CheW-like"/>
    <property type="match status" value="1"/>
</dbReference>
<dbReference type="HOGENOM" id="CLU_048995_1_1_12"/>
<dbReference type="CDD" id="cd00732">
    <property type="entry name" value="CheW"/>
    <property type="match status" value="1"/>
</dbReference>
<dbReference type="GO" id="GO:0007165">
    <property type="term" value="P:signal transduction"/>
    <property type="evidence" value="ECO:0007669"/>
    <property type="project" value="InterPro"/>
</dbReference>
<organism evidence="6 7">
    <name type="scientific">Salinispira pacifica</name>
    <dbReference type="NCBI Taxonomy" id="1307761"/>
    <lineage>
        <taxon>Bacteria</taxon>
        <taxon>Pseudomonadati</taxon>
        <taxon>Spirochaetota</taxon>
        <taxon>Spirochaetia</taxon>
        <taxon>Spirochaetales</taxon>
        <taxon>Spirochaetaceae</taxon>
        <taxon>Salinispira</taxon>
    </lineage>
</organism>
<proteinExistence type="predicted"/>
<dbReference type="InterPro" id="IPR039315">
    <property type="entry name" value="CheW"/>
</dbReference>
<dbReference type="RefSeq" id="WP_024268795.1">
    <property type="nucleotide sequence ID" value="NC_023035.1"/>
</dbReference>
<gene>
    <name evidence="6" type="ORF">L21SP2_2540</name>
</gene>
<dbReference type="PATRIC" id="fig|1307761.3.peg.2532"/>
<dbReference type="AlphaFoldDB" id="V5WJ83"/>
<evidence type="ECO:0000256" key="4">
    <source>
        <dbReference type="ARBA" id="ARBA00022500"/>
    </source>
</evidence>
<dbReference type="InterPro" id="IPR036061">
    <property type="entry name" value="CheW-like_dom_sf"/>
</dbReference>
<dbReference type="Gene3D" id="2.40.50.180">
    <property type="entry name" value="CheA-289, Domain 4"/>
    <property type="match status" value="1"/>
</dbReference>
<keyword evidence="3" id="KW-0963">Cytoplasm</keyword>
<dbReference type="EMBL" id="CP006939">
    <property type="protein sequence ID" value="AHC15892.1"/>
    <property type="molecule type" value="Genomic_DNA"/>
</dbReference>
<dbReference type="eggNOG" id="COG0835">
    <property type="taxonomic scope" value="Bacteria"/>
</dbReference>
<evidence type="ECO:0000256" key="2">
    <source>
        <dbReference type="ARBA" id="ARBA00021483"/>
    </source>
</evidence>